<name>A0AAV3XC39_9CYAN</name>
<dbReference type="AlphaFoldDB" id="A0AAV3XC39"/>
<evidence type="ECO:0000313" key="1">
    <source>
        <dbReference type="EMBL" id="GET37979.1"/>
    </source>
</evidence>
<evidence type="ECO:0000313" key="2">
    <source>
        <dbReference type="Proteomes" id="UP001050975"/>
    </source>
</evidence>
<protein>
    <submittedName>
        <fullName evidence="1">Uncharacterized protein</fullName>
    </submittedName>
</protein>
<comment type="caution">
    <text evidence="1">The sequence shown here is derived from an EMBL/GenBank/DDBJ whole genome shotgun (WGS) entry which is preliminary data.</text>
</comment>
<organism evidence="1 2">
    <name type="scientific">Microseira wollei NIES-4236</name>
    <dbReference type="NCBI Taxonomy" id="2530354"/>
    <lineage>
        <taxon>Bacteria</taxon>
        <taxon>Bacillati</taxon>
        <taxon>Cyanobacteriota</taxon>
        <taxon>Cyanophyceae</taxon>
        <taxon>Oscillatoriophycideae</taxon>
        <taxon>Aerosakkonematales</taxon>
        <taxon>Aerosakkonemataceae</taxon>
        <taxon>Microseira</taxon>
    </lineage>
</organism>
<dbReference type="RefSeq" id="WP_226580367.1">
    <property type="nucleotide sequence ID" value="NZ_BLAY01000037.1"/>
</dbReference>
<keyword evidence="2" id="KW-1185">Reference proteome</keyword>
<gene>
    <name evidence="1" type="ORF">MiSe_27330</name>
</gene>
<accession>A0AAV3XC39</accession>
<reference evidence="1" key="1">
    <citation type="submission" date="2019-10" db="EMBL/GenBank/DDBJ databases">
        <title>Draft genome sequece of Microseira wollei NIES-4236.</title>
        <authorList>
            <person name="Yamaguchi H."/>
            <person name="Suzuki S."/>
            <person name="Kawachi M."/>
        </authorList>
    </citation>
    <scope>NUCLEOTIDE SEQUENCE</scope>
    <source>
        <strain evidence="1">NIES-4236</strain>
    </source>
</reference>
<dbReference type="Proteomes" id="UP001050975">
    <property type="component" value="Unassembled WGS sequence"/>
</dbReference>
<dbReference type="EMBL" id="BLAY01000037">
    <property type="protein sequence ID" value="GET37979.1"/>
    <property type="molecule type" value="Genomic_DNA"/>
</dbReference>
<sequence>MSSVLQLPAEMEIQEVKAEEVIQLFGSKDGVSTQELSGTGFSYRHDWGDRKGQWILPLNWGAVNRNSRVFVAIGEGASGGGKFIGSARFTLHNVAPQDGRVSIWVNIEWGEPIRLYVDYLVINP</sequence>
<proteinExistence type="predicted"/>